<sequence length="430" mass="46166">MRLAILAAVLLATTPVFALEAVTYKGTLGGHDIVAELVAPAAGQLTGRYSYLAKGGDIPLDANGSVGTAISMLEEAPCTQTTCTENQYGDVVPPTGGIWSVTLSGDGSLTGDWTPTDKSKSLPITLTEIGRRTLPEAAEITPYGLRDSTFELFYGDGAIFAPHTAPYEFAKMEVVMAEGASETLEGSTFRYVTDPRTKFPFPRILSLSDGSSTQQANEALERRHAALSFFAFDCMAQVYAGFGANEYSLGLNEGTLGQYDEESIVLSYLSPTVLNWVESGSTYCTGAHPNNHSDTHIVDTRTGEPFALANIFKGWVATMKVGGADGEIDQAAARQAPQDYYWGADQELIDYVIAHRVSSGDEQFEDECGINDLIASNLALRFVPGDAVLFTLEGLPHVNFACSEDLLTAKLSDIPELLTPTAKDYFPSLQ</sequence>
<reference evidence="2 3" key="1">
    <citation type="submission" date="2022-09" db="EMBL/GenBank/DDBJ databases">
        <title>Interaction between co-microsymbionts with complementary sets of symbiotic genes in legume-rhizobium systems.</title>
        <authorList>
            <person name="Safronova V."/>
            <person name="Sazanova A."/>
            <person name="Afonin A."/>
            <person name="Chirak E."/>
        </authorList>
    </citation>
    <scope>NUCLEOTIDE SEQUENCE [LARGE SCALE GENOMIC DNA]</scope>
    <source>
        <strain evidence="2 3">A18/4-1</strain>
    </source>
</reference>
<feature type="signal peptide" evidence="1">
    <location>
        <begin position="1"/>
        <end position="18"/>
    </location>
</feature>
<keyword evidence="3" id="KW-1185">Reference proteome</keyword>
<name>A0ABY6CEX7_9HYPH</name>
<feature type="chain" id="PRO_5047233824" evidence="1">
    <location>
        <begin position="19"/>
        <end position="430"/>
    </location>
</feature>
<evidence type="ECO:0000256" key="1">
    <source>
        <dbReference type="SAM" id="SignalP"/>
    </source>
</evidence>
<dbReference type="EMBL" id="CP104965">
    <property type="protein sequence ID" value="UXN70792.1"/>
    <property type="molecule type" value="Genomic_DNA"/>
</dbReference>
<dbReference type="Proteomes" id="UP001061862">
    <property type="component" value="Chromosome"/>
</dbReference>
<gene>
    <name evidence="2" type="ORF">N8A98_06290</name>
</gene>
<evidence type="ECO:0000313" key="2">
    <source>
        <dbReference type="EMBL" id="UXN70792.1"/>
    </source>
</evidence>
<protein>
    <submittedName>
        <fullName evidence="2">Uncharacterized protein</fullName>
    </submittedName>
</protein>
<keyword evidence="1" id="KW-0732">Signal</keyword>
<organism evidence="2 3">
    <name type="scientific">Devosia neptuniae</name>
    <dbReference type="NCBI Taxonomy" id="191302"/>
    <lineage>
        <taxon>Bacteria</taxon>
        <taxon>Pseudomonadati</taxon>
        <taxon>Pseudomonadota</taxon>
        <taxon>Alphaproteobacteria</taxon>
        <taxon>Hyphomicrobiales</taxon>
        <taxon>Devosiaceae</taxon>
        <taxon>Devosia</taxon>
    </lineage>
</organism>
<dbReference type="RefSeq" id="WP_262170012.1">
    <property type="nucleotide sequence ID" value="NZ_CP104965.1"/>
</dbReference>
<evidence type="ECO:0000313" key="3">
    <source>
        <dbReference type="Proteomes" id="UP001061862"/>
    </source>
</evidence>
<proteinExistence type="predicted"/>
<accession>A0ABY6CEX7</accession>